<dbReference type="Pfam" id="PF08589">
    <property type="entry name" value="ATG43"/>
    <property type="match status" value="1"/>
</dbReference>
<sequence>MSSAADITSLIQDASIKKHPDPAHDLNPSTAASQKRPVSPTTSISGSDASIPYSALKPIPRRSNLPPLPDLRFEQSYLASLEGAETWWKIAWITGRDQVMLPLVQGMLWTLVLSGWRHWNKGAAFTGQSFGARVRKWWWKVNNWEIPEGVNGGGRATTERFAAPAGMKDKRYAEHIGDHTIKHWWRLNCRSIAFYNSTDNTEDGRCGDGK</sequence>
<organism evidence="2 3">
    <name type="scientific">Cladonia borealis</name>
    <dbReference type="NCBI Taxonomy" id="184061"/>
    <lineage>
        <taxon>Eukaryota</taxon>
        <taxon>Fungi</taxon>
        <taxon>Dikarya</taxon>
        <taxon>Ascomycota</taxon>
        <taxon>Pezizomycotina</taxon>
        <taxon>Lecanoromycetes</taxon>
        <taxon>OSLEUM clade</taxon>
        <taxon>Lecanoromycetidae</taxon>
        <taxon>Lecanorales</taxon>
        <taxon>Lecanorineae</taxon>
        <taxon>Cladoniaceae</taxon>
        <taxon>Cladonia</taxon>
    </lineage>
</organism>
<gene>
    <name evidence="2" type="ORF">JMJ35_004591</name>
</gene>
<dbReference type="GO" id="GO:0000423">
    <property type="term" value="P:mitophagy"/>
    <property type="evidence" value="ECO:0007669"/>
    <property type="project" value="InterPro"/>
</dbReference>
<dbReference type="Proteomes" id="UP001166286">
    <property type="component" value="Unassembled WGS sequence"/>
</dbReference>
<evidence type="ECO:0000313" key="3">
    <source>
        <dbReference type="Proteomes" id="UP001166286"/>
    </source>
</evidence>
<protein>
    <recommendedName>
        <fullName evidence="4">DUF1770-domain-containing protein</fullName>
    </recommendedName>
</protein>
<dbReference type="PANTHER" id="PTHR38699">
    <property type="entry name" value="CHROMOSOME 1, WHOLE GENOME SHOTGUN SEQUENCE"/>
    <property type="match status" value="1"/>
</dbReference>
<evidence type="ECO:0000256" key="1">
    <source>
        <dbReference type="SAM" id="MobiDB-lite"/>
    </source>
</evidence>
<dbReference type="GO" id="GO:0140580">
    <property type="term" value="F:mitochondrion autophagosome adaptor activity"/>
    <property type="evidence" value="ECO:0007669"/>
    <property type="project" value="InterPro"/>
</dbReference>
<dbReference type="AlphaFoldDB" id="A0AA39R2D9"/>
<feature type="compositionally biased region" description="Basic and acidic residues" evidence="1">
    <location>
        <begin position="15"/>
        <end position="24"/>
    </location>
</feature>
<proteinExistence type="predicted"/>
<evidence type="ECO:0008006" key="4">
    <source>
        <dbReference type="Google" id="ProtNLM"/>
    </source>
</evidence>
<feature type="region of interest" description="Disordered" evidence="1">
    <location>
        <begin position="13"/>
        <end position="46"/>
    </location>
</feature>
<reference evidence="2" key="1">
    <citation type="submission" date="2023-03" db="EMBL/GenBank/DDBJ databases">
        <title>Complete genome of Cladonia borealis.</title>
        <authorList>
            <person name="Park H."/>
        </authorList>
    </citation>
    <scope>NUCLEOTIDE SEQUENCE</scope>
    <source>
        <strain evidence="2">ANT050790</strain>
    </source>
</reference>
<comment type="caution">
    <text evidence="2">The sequence shown here is derived from an EMBL/GenBank/DDBJ whole genome shotgun (WGS) entry which is preliminary data.</text>
</comment>
<dbReference type="PANTHER" id="PTHR38699:SF1">
    <property type="entry name" value="MITOPHAGY RECEPTOR ATG43"/>
    <property type="match status" value="1"/>
</dbReference>
<dbReference type="EMBL" id="JAFEKC020000009">
    <property type="protein sequence ID" value="KAK0512574.1"/>
    <property type="molecule type" value="Genomic_DNA"/>
</dbReference>
<keyword evidence="3" id="KW-1185">Reference proteome</keyword>
<dbReference type="InterPro" id="IPR013898">
    <property type="entry name" value="Atg43"/>
</dbReference>
<name>A0AA39R2D9_9LECA</name>
<evidence type="ECO:0000313" key="2">
    <source>
        <dbReference type="EMBL" id="KAK0512574.1"/>
    </source>
</evidence>
<accession>A0AA39R2D9</accession>